<dbReference type="AlphaFoldDB" id="A0A9D1STA7"/>
<keyword evidence="2" id="KW-0472">Membrane</keyword>
<feature type="transmembrane region" description="Helical" evidence="2">
    <location>
        <begin position="82"/>
        <end position="103"/>
    </location>
</feature>
<reference evidence="3" key="2">
    <citation type="journal article" date="2021" name="PeerJ">
        <title>Extensive microbial diversity within the chicken gut microbiome revealed by metagenomics and culture.</title>
        <authorList>
            <person name="Gilroy R."/>
            <person name="Ravi A."/>
            <person name="Getino M."/>
            <person name="Pursley I."/>
            <person name="Horton D.L."/>
            <person name="Alikhan N.F."/>
            <person name="Baker D."/>
            <person name="Gharbi K."/>
            <person name="Hall N."/>
            <person name="Watson M."/>
            <person name="Adriaenssens E.M."/>
            <person name="Foster-Nyarko E."/>
            <person name="Jarju S."/>
            <person name="Secka A."/>
            <person name="Antonio M."/>
            <person name="Oren A."/>
            <person name="Chaudhuri R.R."/>
            <person name="La Ragione R."/>
            <person name="Hildebrand F."/>
            <person name="Pallen M.J."/>
        </authorList>
    </citation>
    <scope>NUCLEOTIDE SEQUENCE</scope>
    <source>
        <strain evidence="3">ChiGjej2B2-16831</strain>
    </source>
</reference>
<evidence type="ECO:0000313" key="3">
    <source>
        <dbReference type="EMBL" id="HIU94374.1"/>
    </source>
</evidence>
<gene>
    <name evidence="3" type="ORF">IAD24_04370</name>
</gene>
<evidence type="ECO:0000256" key="1">
    <source>
        <dbReference type="SAM" id="MobiDB-lite"/>
    </source>
</evidence>
<feature type="compositionally biased region" description="Basic and acidic residues" evidence="1">
    <location>
        <begin position="1"/>
        <end position="17"/>
    </location>
</feature>
<dbReference type="EMBL" id="DVNZ01000136">
    <property type="protein sequence ID" value="HIU94374.1"/>
    <property type="molecule type" value="Genomic_DNA"/>
</dbReference>
<keyword evidence="2" id="KW-0812">Transmembrane</keyword>
<keyword evidence="2" id="KW-1133">Transmembrane helix</keyword>
<name>A0A9D1STA7_9FIRM</name>
<comment type="caution">
    <text evidence="3">The sequence shown here is derived from an EMBL/GenBank/DDBJ whole genome shotgun (WGS) entry which is preliminary data.</text>
</comment>
<sequence>MKNDRRIAMMNDRRYDRSGGAASGGAMPPHGKVRRLPLRERDMYRAAIRAHLAPKERVREAALAAATGGARTAPAARPRRRLLHAALIAAALLLCTGAGFAAAEWLGREGYTPGRYLTDERERREEPIPDVENAIAAAGPAGSGTYGIRLLPELEDAAEYARWREEKGQPPFTEEAWGWLRDIVPAAGEVLYDGERLQWTTVLTTDYAAMFEGGTVVDALADRCYYTVEGSGERHELSCGGGVHKIEGNDLLLETSARTDAAFPDSGTVTVTQTIRILDCKVDMQGDCATLALLTHSFTFDAAGGAAVSDTARLTIPLSGTYCLTLDEVDADGTEWLQNELVSLDGVALDAAVEYRQTGVYVTLTLAQTPDFWTEAHTAALLSVSYKDFCSGMSAACTMGGETLEPESLGAEPGVMRFILPVFPSDYGQAQPLTMTLLSDHVTQLNGEPLGENERRSPVSPWAGTGVSRELATFTIPLP</sequence>
<reference evidence="3" key="1">
    <citation type="submission" date="2020-10" db="EMBL/GenBank/DDBJ databases">
        <authorList>
            <person name="Gilroy R."/>
        </authorList>
    </citation>
    <scope>NUCLEOTIDE SEQUENCE</scope>
    <source>
        <strain evidence="3">ChiGjej2B2-16831</strain>
    </source>
</reference>
<organism evidence="3 4">
    <name type="scientific">Candidatus Aphodomorpha intestinavium</name>
    <dbReference type="NCBI Taxonomy" id="2840672"/>
    <lineage>
        <taxon>Bacteria</taxon>
        <taxon>Bacillati</taxon>
        <taxon>Bacillota</taxon>
        <taxon>Clostridia</taxon>
        <taxon>Eubacteriales</taxon>
        <taxon>Candidatus Aphodomorpha</taxon>
    </lineage>
</organism>
<dbReference type="Proteomes" id="UP000824128">
    <property type="component" value="Unassembled WGS sequence"/>
</dbReference>
<protein>
    <submittedName>
        <fullName evidence="3">Uncharacterized protein</fullName>
    </submittedName>
</protein>
<feature type="region of interest" description="Disordered" evidence="1">
    <location>
        <begin position="1"/>
        <end position="33"/>
    </location>
</feature>
<evidence type="ECO:0000313" key="4">
    <source>
        <dbReference type="Proteomes" id="UP000824128"/>
    </source>
</evidence>
<proteinExistence type="predicted"/>
<evidence type="ECO:0000256" key="2">
    <source>
        <dbReference type="SAM" id="Phobius"/>
    </source>
</evidence>
<accession>A0A9D1STA7</accession>